<feature type="signal peptide" evidence="8">
    <location>
        <begin position="1"/>
        <end position="20"/>
    </location>
</feature>
<evidence type="ECO:0000256" key="7">
    <source>
        <dbReference type="SAM" id="Phobius"/>
    </source>
</evidence>
<evidence type="ECO:0000259" key="9">
    <source>
        <dbReference type="Pfam" id="PF13813"/>
    </source>
</evidence>
<comment type="subcellular location">
    <subcellularLocation>
        <location evidence="1">Membrane</location>
        <topology evidence="1">Multi-pass membrane protein</topology>
    </subcellularLocation>
</comment>
<dbReference type="PANTHER" id="PTHR31595:SF67">
    <property type="entry name" value="WAX SYNTHASE DOMAIN-CONTAINING PROTEIN"/>
    <property type="match status" value="1"/>
</dbReference>
<evidence type="ECO:0000256" key="5">
    <source>
        <dbReference type="ARBA" id="ARBA00022989"/>
    </source>
</evidence>
<keyword evidence="4 7" id="KW-0812">Transmembrane</keyword>
<keyword evidence="5 7" id="KW-1133">Transmembrane helix</keyword>
<evidence type="ECO:0000256" key="6">
    <source>
        <dbReference type="ARBA" id="ARBA00023136"/>
    </source>
</evidence>
<evidence type="ECO:0000313" key="11">
    <source>
        <dbReference type="Proteomes" id="UP001302745"/>
    </source>
</evidence>
<evidence type="ECO:0000313" key="10">
    <source>
        <dbReference type="EMBL" id="KAK4151731.1"/>
    </source>
</evidence>
<protein>
    <submittedName>
        <fullName evidence="10">Membrane bound O-acyl transferase family-domain-containing protein</fullName>
    </submittedName>
</protein>
<dbReference type="Proteomes" id="UP001302745">
    <property type="component" value="Unassembled WGS sequence"/>
</dbReference>
<dbReference type="GO" id="GO:0006629">
    <property type="term" value="P:lipid metabolic process"/>
    <property type="evidence" value="ECO:0007669"/>
    <property type="project" value="InterPro"/>
</dbReference>
<feature type="domain" description="Wax synthase" evidence="9">
    <location>
        <begin position="258"/>
        <end position="346"/>
    </location>
</feature>
<dbReference type="GO" id="GO:0008374">
    <property type="term" value="F:O-acyltransferase activity"/>
    <property type="evidence" value="ECO:0007669"/>
    <property type="project" value="InterPro"/>
</dbReference>
<feature type="transmembrane region" description="Helical" evidence="7">
    <location>
        <begin position="309"/>
        <end position="329"/>
    </location>
</feature>
<accession>A0AAN6ZWU5</accession>
<sequence length="417" mass="46411">MKHATTSLALILFQLTTTASVVGFTSHRQSLVRSAALLPLVLLAYHQVFSVSEHIRNPVFRAFLGAASIFLVILYIDAALLSRWAFETQGPTSSLGGLAPRRIESCDQRKDARVTSQASFRKRLRFGFSIALQSRFPATPWAVPDLPPFSRHDPKYVPTRSSFLLRTTLKCVVYIFLLRTISGLGNPDENPVLFASDRAPLFRRLYYRGRGSITASELGTRAAAVLGYWTVQYVVIDLLYGLLALVAVGLGVTEVRGWVPAFGSVADARGVRLFWGRFYHQLIRQGCSSVAHYITYSVLRFRKERSSLAARYVFTTLVFTVSGVFHALSDVSQGIPLRESGAMYFFGTQALGIMLEDAFQAIASRAGSSKQNVQGKLEGILGRVCGHLWLLVWLAWTSPVWIYMSMQRDKGEPIIPF</sequence>
<keyword evidence="8" id="KW-0732">Signal</keyword>
<evidence type="ECO:0000256" key="2">
    <source>
        <dbReference type="ARBA" id="ARBA00007282"/>
    </source>
</evidence>
<evidence type="ECO:0000256" key="4">
    <source>
        <dbReference type="ARBA" id="ARBA00022692"/>
    </source>
</evidence>
<dbReference type="PANTHER" id="PTHR31595">
    <property type="entry name" value="LONG-CHAIN-ALCOHOL O-FATTY-ACYLTRANSFERASE 3-RELATED"/>
    <property type="match status" value="1"/>
</dbReference>
<reference evidence="10" key="2">
    <citation type="submission" date="2023-05" db="EMBL/GenBank/DDBJ databases">
        <authorList>
            <consortium name="Lawrence Berkeley National Laboratory"/>
            <person name="Steindorff A."/>
            <person name="Hensen N."/>
            <person name="Bonometti L."/>
            <person name="Westerberg I."/>
            <person name="Brannstrom I.O."/>
            <person name="Guillou S."/>
            <person name="Cros-Aarteil S."/>
            <person name="Calhoun S."/>
            <person name="Haridas S."/>
            <person name="Kuo A."/>
            <person name="Mondo S."/>
            <person name="Pangilinan J."/>
            <person name="Riley R."/>
            <person name="Labutti K."/>
            <person name="Andreopoulos B."/>
            <person name="Lipzen A."/>
            <person name="Chen C."/>
            <person name="Yanf M."/>
            <person name="Daum C."/>
            <person name="Ng V."/>
            <person name="Clum A."/>
            <person name="Ohm R."/>
            <person name="Martin F."/>
            <person name="Silar P."/>
            <person name="Natvig D."/>
            <person name="Lalanne C."/>
            <person name="Gautier V."/>
            <person name="Ament-Velasquez S.L."/>
            <person name="Kruys A."/>
            <person name="Hutchinson M.I."/>
            <person name="Powell A.J."/>
            <person name="Barry K."/>
            <person name="Miller A.N."/>
            <person name="Grigoriev I.V."/>
            <person name="Debuchy R."/>
            <person name="Gladieux P."/>
            <person name="Thoren M.H."/>
            <person name="Johannesson H."/>
        </authorList>
    </citation>
    <scope>NUCLEOTIDE SEQUENCE</scope>
    <source>
        <strain evidence="10">CBS 538.74</strain>
    </source>
</reference>
<organism evidence="10 11">
    <name type="scientific">Chaetomidium leptoderma</name>
    <dbReference type="NCBI Taxonomy" id="669021"/>
    <lineage>
        <taxon>Eukaryota</taxon>
        <taxon>Fungi</taxon>
        <taxon>Dikarya</taxon>
        <taxon>Ascomycota</taxon>
        <taxon>Pezizomycotina</taxon>
        <taxon>Sordariomycetes</taxon>
        <taxon>Sordariomycetidae</taxon>
        <taxon>Sordariales</taxon>
        <taxon>Chaetomiaceae</taxon>
        <taxon>Chaetomidium</taxon>
    </lineage>
</organism>
<dbReference type="EMBL" id="MU857003">
    <property type="protein sequence ID" value="KAK4151731.1"/>
    <property type="molecule type" value="Genomic_DNA"/>
</dbReference>
<dbReference type="GO" id="GO:0016020">
    <property type="term" value="C:membrane"/>
    <property type="evidence" value="ECO:0007669"/>
    <property type="project" value="UniProtKB-SubCell"/>
</dbReference>
<feature type="transmembrane region" description="Helical" evidence="7">
    <location>
        <begin position="231"/>
        <end position="252"/>
    </location>
</feature>
<comment type="similarity">
    <text evidence="2">Belongs to the wax synthase family.</text>
</comment>
<evidence type="ECO:0000256" key="8">
    <source>
        <dbReference type="SAM" id="SignalP"/>
    </source>
</evidence>
<dbReference type="InterPro" id="IPR044851">
    <property type="entry name" value="Wax_synthase"/>
</dbReference>
<keyword evidence="11" id="KW-1185">Reference proteome</keyword>
<comment type="caution">
    <text evidence="10">The sequence shown here is derived from an EMBL/GenBank/DDBJ whole genome shotgun (WGS) entry which is preliminary data.</text>
</comment>
<feature type="transmembrane region" description="Helical" evidence="7">
    <location>
        <begin position="30"/>
        <end position="51"/>
    </location>
</feature>
<gene>
    <name evidence="10" type="ORF">C8A00DRAFT_16917</name>
</gene>
<evidence type="ECO:0000256" key="1">
    <source>
        <dbReference type="ARBA" id="ARBA00004141"/>
    </source>
</evidence>
<dbReference type="Pfam" id="PF13813">
    <property type="entry name" value="MBOAT_2"/>
    <property type="match status" value="1"/>
</dbReference>
<dbReference type="AlphaFoldDB" id="A0AAN6ZWU5"/>
<feature type="transmembrane region" description="Helical" evidence="7">
    <location>
        <begin position="63"/>
        <end position="86"/>
    </location>
</feature>
<proteinExistence type="inferred from homology"/>
<feature type="transmembrane region" description="Helical" evidence="7">
    <location>
        <begin position="380"/>
        <end position="404"/>
    </location>
</feature>
<keyword evidence="3 10" id="KW-0808">Transferase</keyword>
<name>A0AAN6ZWU5_9PEZI</name>
<feature type="chain" id="PRO_5042839959" evidence="8">
    <location>
        <begin position="21"/>
        <end position="417"/>
    </location>
</feature>
<keyword evidence="6 7" id="KW-0472">Membrane</keyword>
<reference evidence="10" key="1">
    <citation type="journal article" date="2023" name="Mol. Phylogenet. Evol.">
        <title>Genome-scale phylogeny and comparative genomics of the fungal order Sordariales.</title>
        <authorList>
            <person name="Hensen N."/>
            <person name="Bonometti L."/>
            <person name="Westerberg I."/>
            <person name="Brannstrom I.O."/>
            <person name="Guillou S."/>
            <person name="Cros-Aarteil S."/>
            <person name="Calhoun S."/>
            <person name="Haridas S."/>
            <person name="Kuo A."/>
            <person name="Mondo S."/>
            <person name="Pangilinan J."/>
            <person name="Riley R."/>
            <person name="LaButti K."/>
            <person name="Andreopoulos B."/>
            <person name="Lipzen A."/>
            <person name="Chen C."/>
            <person name="Yan M."/>
            <person name="Daum C."/>
            <person name="Ng V."/>
            <person name="Clum A."/>
            <person name="Steindorff A."/>
            <person name="Ohm R.A."/>
            <person name="Martin F."/>
            <person name="Silar P."/>
            <person name="Natvig D.O."/>
            <person name="Lalanne C."/>
            <person name="Gautier V."/>
            <person name="Ament-Velasquez S.L."/>
            <person name="Kruys A."/>
            <person name="Hutchinson M.I."/>
            <person name="Powell A.J."/>
            <person name="Barry K."/>
            <person name="Miller A.N."/>
            <person name="Grigoriev I.V."/>
            <person name="Debuchy R."/>
            <person name="Gladieux P."/>
            <person name="Hiltunen Thoren M."/>
            <person name="Johannesson H."/>
        </authorList>
    </citation>
    <scope>NUCLEOTIDE SEQUENCE</scope>
    <source>
        <strain evidence="10">CBS 538.74</strain>
    </source>
</reference>
<evidence type="ECO:0000256" key="3">
    <source>
        <dbReference type="ARBA" id="ARBA00022679"/>
    </source>
</evidence>
<dbReference type="InterPro" id="IPR032805">
    <property type="entry name" value="Wax_synthase_dom"/>
</dbReference>